<dbReference type="SMART" id="SM00137">
    <property type="entry name" value="MAM"/>
    <property type="match status" value="1"/>
</dbReference>
<dbReference type="Gene3D" id="2.60.120.200">
    <property type="match status" value="1"/>
</dbReference>
<dbReference type="InterPro" id="IPR044925">
    <property type="entry name" value="His-Me_finger_sf"/>
</dbReference>
<dbReference type="PANTHER" id="PTHR33607">
    <property type="entry name" value="ENDONUCLEASE-1"/>
    <property type="match status" value="1"/>
</dbReference>
<feature type="compositionally biased region" description="Low complexity" evidence="5">
    <location>
        <begin position="307"/>
        <end position="321"/>
    </location>
</feature>
<proteinExistence type="inferred from homology"/>
<dbReference type="GO" id="GO:0004518">
    <property type="term" value="F:nuclease activity"/>
    <property type="evidence" value="ECO:0007669"/>
    <property type="project" value="UniProtKB-KW"/>
</dbReference>
<feature type="domain" description="MAM" evidence="7">
    <location>
        <begin position="285"/>
        <end position="443"/>
    </location>
</feature>
<organism evidence="8 9">
    <name type="scientific">Nonlabens ponticola</name>
    <dbReference type="NCBI Taxonomy" id="2496866"/>
    <lineage>
        <taxon>Bacteria</taxon>
        <taxon>Pseudomonadati</taxon>
        <taxon>Bacteroidota</taxon>
        <taxon>Flavobacteriia</taxon>
        <taxon>Flavobacteriales</taxon>
        <taxon>Flavobacteriaceae</taxon>
        <taxon>Nonlabens</taxon>
    </lineage>
</organism>
<name>A0A3S9MU90_9FLAO</name>
<dbReference type="PANTHER" id="PTHR33607:SF2">
    <property type="entry name" value="ENDONUCLEASE-1"/>
    <property type="match status" value="1"/>
</dbReference>
<dbReference type="Pfam" id="PF00629">
    <property type="entry name" value="MAM"/>
    <property type="match status" value="1"/>
</dbReference>
<dbReference type="KEGG" id="noj:EJ995_00215"/>
<reference evidence="8 9" key="1">
    <citation type="submission" date="2018-12" db="EMBL/GenBank/DDBJ databases">
        <title>Complete genome of Nonlabens sp. MJ115.</title>
        <authorList>
            <person name="Choi H.S."/>
            <person name="Jung J."/>
        </authorList>
    </citation>
    <scope>NUCLEOTIDE SEQUENCE [LARGE SCALE GENOMIC DNA]</scope>
    <source>
        <strain evidence="8 9">MJ115</strain>
    </source>
</reference>
<dbReference type="CDD" id="cd06263">
    <property type="entry name" value="MAM"/>
    <property type="match status" value="1"/>
</dbReference>
<evidence type="ECO:0000256" key="5">
    <source>
        <dbReference type="SAM" id="MobiDB-lite"/>
    </source>
</evidence>
<dbReference type="SUPFAM" id="SSF49899">
    <property type="entry name" value="Concanavalin A-like lectins/glucanases"/>
    <property type="match status" value="1"/>
</dbReference>
<dbReference type="Pfam" id="PF04231">
    <property type="entry name" value="Endonuclease_1"/>
    <property type="match status" value="1"/>
</dbReference>
<evidence type="ECO:0000259" key="7">
    <source>
        <dbReference type="PROSITE" id="PS50060"/>
    </source>
</evidence>
<dbReference type="InterPro" id="IPR026444">
    <property type="entry name" value="Secre_tail"/>
</dbReference>
<evidence type="ECO:0000256" key="1">
    <source>
        <dbReference type="ARBA" id="ARBA00006429"/>
    </source>
</evidence>
<keyword evidence="9" id="KW-1185">Reference proteome</keyword>
<gene>
    <name evidence="8" type="ORF">EJ995_00215</name>
</gene>
<dbReference type="Proteomes" id="UP000279600">
    <property type="component" value="Chromosome"/>
</dbReference>
<sequence>MKQLLLLSGLLMASLGWAQVPSYYNDVDINLTGSSLRSELASKVSSTQTTNLSYTPGVWNAMKQADLDPTNSNDVILIYGYNDNDGISNTDRTRSKNENGGGSTDWNREHVYPKSLGNPNLGTTGPGSDMHHLRPADVSRNGSRSNRKFADGSGNSRITAQGHWYPGDEFKGDVARMMMFMYVRYGSRCLPKNVGVGTAASADSNMLNLFLEWNVEDPVDNYELNRNNIIEGIQGNRNPFIDNPAFATAIWNGPQAEDRFGTGTGSGGGNSLCSTTITSLPYVESFESGFGAWSQAGNDDFNWSRKSGGTPSSGTGPSSASSGSDYIFMESSSPNYSSKRAVLYSPCVNIPSSGSPQFEFKYHMYGASNMGSLSVQASLDGTNWNTIWSRSGNQGNQWRTATLNLDSFKGEKLQLRFNGVTGTTWQGDMAVDNVKFTNTTTTQPSSYDITMRITFDNYPAETSWEIRNSNNQLATSGNNYGDRTPGSTITINKTLAPGCYTLVFKDSYGDGICCAYGNGSYTLTSTSENRVLASGGSFGSTDTKTFCVPAGGKSVEENVSELSSGLQIYPVPVTSQLFINSESAIDGYRIINTLGQTVRQSDEVVSDINVSELSAGTYFIELNIEDEKVIKQFIKQ</sequence>
<dbReference type="EMBL" id="CP034549">
    <property type="protein sequence ID" value="AZQ42738.1"/>
    <property type="molecule type" value="Genomic_DNA"/>
</dbReference>
<dbReference type="GO" id="GO:0005975">
    <property type="term" value="P:carbohydrate metabolic process"/>
    <property type="evidence" value="ECO:0007669"/>
    <property type="project" value="UniProtKB-ARBA"/>
</dbReference>
<evidence type="ECO:0000313" key="9">
    <source>
        <dbReference type="Proteomes" id="UP000279600"/>
    </source>
</evidence>
<protein>
    <submittedName>
        <fullName evidence="8">T9SS type A sorting domain-containing protein</fullName>
    </submittedName>
</protein>
<feature type="region of interest" description="Disordered" evidence="5">
    <location>
        <begin position="302"/>
        <end position="321"/>
    </location>
</feature>
<dbReference type="PROSITE" id="PS50060">
    <property type="entry name" value="MAM_2"/>
    <property type="match status" value="1"/>
</dbReference>
<dbReference type="InterPro" id="IPR013320">
    <property type="entry name" value="ConA-like_dom_sf"/>
</dbReference>
<feature type="region of interest" description="Disordered" evidence="5">
    <location>
        <begin position="87"/>
        <end position="158"/>
    </location>
</feature>
<comment type="similarity">
    <text evidence="1">Belongs to the EndA/NucM nuclease family.</text>
</comment>
<dbReference type="GO" id="GO:0016020">
    <property type="term" value="C:membrane"/>
    <property type="evidence" value="ECO:0007669"/>
    <property type="project" value="InterPro"/>
</dbReference>
<evidence type="ECO:0000256" key="2">
    <source>
        <dbReference type="ARBA" id="ARBA00022722"/>
    </source>
</evidence>
<keyword evidence="2" id="KW-0540">Nuclease</keyword>
<evidence type="ECO:0000313" key="8">
    <source>
        <dbReference type="EMBL" id="AZQ42738.1"/>
    </source>
</evidence>
<evidence type="ECO:0000256" key="3">
    <source>
        <dbReference type="ARBA" id="ARBA00022729"/>
    </source>
</evidence>
<dbReference type="AlphaFoldDB" id="A0A3S9MU90"/>
<dbReference type="Pfam" id="PF18962">
    <property type="entry name" value="Por_Secre_tail"/>
    <property type="match status" value="1"/>
</dbReference>
<feature type="signal peptide" evidence="6">
    <location>
        <begin position="1"/>
        <end position="18"/>
    </location>
</feature>
<keyword evidence="4" id="KW-0378">Hydrolase</keyword>
<dbReference type="SUPFAM" id="SSF54060">
    <property type="entry name" value="His-Me finger endonucleases"/>
    <property type="match status" value="1"/>
</dbReference>
<evidence type="ECO:0000256" key="6">
    <source>
        <dbReference type="SAM" id="SignalP"/>
    </source>
</evidence>
<dbReference type="OrthoDB" id="5500612at2"/>
<accession>A0A3S9MU90</accession>
<dbReference type="RefSeq" id="WP_126444468.1">
    <property type="nucleotide sequence ID" value="NZ_CP034549.1"/>
</dbReference>
<keyword evidence="3 6" id="KW-0732">Signal</keyword>
<dbReference type="InterPro" id="IPR000998">
    <property type="entry name" value="MAM_dom"/>
</dbReference>
<feature type="chain" id="PRO_5019068574" evidence="6">
    <location>
        <begin position="19"/>
        <end position="636"/>
    </location>
</feature>
<evidence type="ECO:0000256" key="4">
    <source>
        <dbReference type="ARBA" id="ARBA00022801"/>
    </source>
</evidence>
<dbReference type="NCBIfam" id="TIGR04183">
    <property type="entry name" value="Por_Secre_tail"/>
    <property type="match status" value="1"/>
</dbReference>
<dbReference type="InterPro" id="IPR007346">
    <property type="entry name" value="Endonuclease-I"/>
</dbReference>
<dbReference type="GO" id="GO:0004553">
    <property type="term" value="F:hydrolase activity, hydrolyzing O-glycosyl compounds"/>
    <property type="evidence" value="ECO:0007669"/>
    <property type="project" value="UniProtKB-ARBA"/>
</dbReference>